<sequence length="204" mass="23264">MEDAAEGCLNELIRRSLMQVENLRWEEVINCRIHDLLRDLAVQKALEKSYSLNNIGNLERHSTLILCCEMMNHSALEYLSSCPKAPQIVLTWKNRKTACLRPISKFHHNDGPLLFKTHGRSDAYSGNVAKPKESRISSSLQGKLPAVIASFSQLEFLRLDSLKKLKRWHLATSAMPLIKGLGIYDCPKLKEIPRMRRLGDVEEI</sequence>
<dbReference type="InterPro" id="IPR058922">
    <property type="entry name" value="WHD_DRP"/>
</dbReference>
<gene>
    <name evidence="4" type="primary">TPI1_1</name>
    <name evidence="4" type="ORF">HAX54_002535</name>
</gene>
<keyword evidence="5" id="KW-1185">Reference proteome</keyword>
<comment type="caution">
    <text evidence="4">The sequence shown here is derived from an EMBL/GenBank/DDBJ whole genome shotgun (WGS) entry which is preliminary data.</text>
</comment>
<name>A0ABS8T574_DATST</name>
<evidence type="ECO:0000256" key="2">
    <source>
        <dbReference type="ARBA" id="ARBA00022840"/>
    </source>
</evidence>
<accession>A0ABS8T574</accession>
<keyword evidence="4" id="KW-0413">Isomerase</keyword>
<dbReference type="Proteomes" id="UP000823775">
    <property type="component" value="Unassembled WGS sequence"/>
</dbReference>
<evidence type="ECO:0000256" key="1">
    <source>
        <dbReference type="ARBA" id="ARBA00022741"/>
    </source>
</evidence>
<proteinExistence type="predicted"/>
<reference evidence="4 5" key="1">
    <citation type="journal article" date="2021" name="BMC Genomics">
        <title>Datura genome reveals duplications of psychoactive alkaloid biosynthetic genes and high mutation rate following tissue culture.</title>
        <authorList>
            <person name="Rajewski A."/>
            <person name="Carter-House D."/>
            <person name="Stajich J."/>
            <person name="Litt A."/>
        </authorList>
    </citation>
    <scope>NUCLEOTIDE SEQUENCE [LARGE SCALE GENOMIC DNA]</scope>
    <source>
        <strain evidence="4">AR-01</strain>
    </source>
</reference>
<protein>
    <submittedName>
        <fullName evidence="4">Triosephosphate isomerase</fullName>
    </submittedName>
</protein>
<dbReference type="Pfam" id="PF23559">
    <property type="entry name" value="WHD_DRP"/>
    <property type="match status" value="1"/>
</dbReference>
<dbReference type="InterPro" id="IPR032675">
    <property type="entry name" value="LRR_dom_sf"/>
</dbReference>
<evidence type="ECO:0000313" key="5">
    <source>
        <dbReference type="Proteomes" id="UP000823775"/>
    </source>
</evidence>
<dbReference type="Gene3D" id="3.80.10.10">
    <property type="entry name" value="Ribonuclease Inhibitor"/>
    <property type="match status" value="1"/>
</dbReference>
<dbReference type="EMBL" id="JACEIK010001112">
    <property type="protein sequence ID" value="MCD7466129.1"/>
    <property type="molecule type" value="Genomic_DNA"/>
</dbReference>
<dbReference type="GO" id="GO:0016853">
    <property type="term" value="F:isomerase activity"/>
    <property type="evidence" value="ECO:0007669"/>
    <property type="project" value="UniProtKB-KW"/>
</dbReference>
<evidence type="ECO:0000313" key="4">
    <source>
        <dbReference type="EMBL" id="MCD7466129.1"/>
    </source>
</evidence>
<keyword evidence="2" id="KW-0067">ATP-binding</keyword>
<evidence type="ECO:0000259" key="3">
    <source>
        <dbReference type="Pfam" id="PF23559"/>
    </source>
</evidence>
<keyword evidence="1" id="KW-0547">Nucleotide-binding</keyword>
<feature type="domain" description="Disease resistance protein winged helix" evidence="3">
    <location>
        <begin position="1"/>
        <end position="41"/>
    </location>
</feature>
<organism evidence="4 5">
    <name type="scientific">Datura stramonium</name>
    <name type="common">Jimsonweed</name>
    <name type="synonym">Common thornapple</name>
    <dbReference type="NCBI Taxonomy" id="4076"/>
    <lineage>
        <taxon>Eukaryota</taxon>
        <taxon>Viridiplantae</taxon>
        <taxon>Streptophyta</taxon>
        <taxon>Embryophyta</taxon>
        <taxon>Tracheophyta</taxon>
        <taxon>Spermatophyta</taxon>
        <taxon>Magnoliopsida</taxon>
        <taxon>eudicotyledons</taxon>
        <taxon>Gunneridae</taxon>
        <taxon>Pentapetalae</taxon>
        <taxon>asterids</taxon>
        <taxon>lamiids</taxon>
        <taxon>Solanales</taxon>
        <taxon>Solanaceae</taxon>
        <taxon>Solanoideae</taxon>
        <taxon>Datureae</taxon>
        <taxon>Datura</taxon>
    </lineage>
</organism>